<proteinExistence type="predicted"/>
<dbReference type="STRING" id="156994.SAMN04488028_102345"/>
<accession>A0A1M6NPC5</accession>
<dbReference type="RefSeq" id="WP_073121262.1">
    <property type="nucleotide sequence ID" value="NZ_FRAA01000002.1"/>
</dbReference>
<dbReference type="EMBL" id="FRAA01000002">
    <property type="protein sequence ID" value="SHJ97601.1"/>
    <property type="molecule type" value="Genomic_DNA"/>
</dbReference>
<name>A0A1M6NPC5_REIAG</name>
<dbReference type="AlphaFoldDB" id="A0A1M6NPC5"/>
<dbReference type="Pfam" id="PF25593">
    <property type="entry name" value="GldD_lipo"/>
    <property type="match status" value="1"/>
</dbReference>
<reference evidence="2" key="1">
    <citation type="submission" date="2016-11" db="EMBL/GenBank/DDBJ databases">
        <authorList>
            <person name="Varghese N."/>
            <person name="Submissions S."/>
        </authorList>
    </citation>
    <scope>NUCLEOTIDE SEQUENCE [LARGE SCALE GENOMIC DNA]</scope>
    <source>
        <strain evidence="2">DSM 26134</strain>
    </source>
</reference>
<keyword evidence="2" id="KW-1185">Reference proteome</keyword>
<evidence type="ECO:0000313" key="2">
    <source>
        <dbReference type="Proteomes" id="UP000184474"/>
    </source>
</evidence>
<protein>
    <submittedName>
        <fullName evidence="1">Protein involved in gliding motility GldD</fullName>
    </submittedName>
</protein>
<gene>
    <name evidence="1" type="ORF">SAMN04488028_102345</name>
</gene>
<evidence type="ECO:0000313" key="1">
    <source>
        <dbReference type="EMBL" id="SHJ97601.1"/>
    </source>
</evidence>
<dbReference type="Proteomes" id="UP000184474">
    <property type="component" value="Unassembled WGS sequence"/>
</dbReference>
<organism evidence="1 2">
    <name type="scientific">Reichenbachiella agariperforans</name>
    <dbReference type="NCBI Taxonomy" id="156994"/>
    <lineage>
        <taxon>Bacteria</taxon>
        <taxon>Pseudomonadati</taxon>
        <taxon>Bacteroidota</taxon>
        <taxon>Cytophagia</taxon>
        <taxon>Cytophagales</taxon>
        <taxon>Reichenbachiellaceae</taxon>
        <taxon>Reichenbachiella</taxon>
    </lineage>
</organism>
<dbReference type="NCBIfam" id="TIGR03512">
    <property type="entry name" value="GldD_lipo"/>
    <property type="match status" value="1"/>
</dbReference>
<dbReference type="PROSITE" id="PS51257">
    <property type="entry name" value="PROKAR_LIPOPROTEIN"/>
    <property type="match status" value="1"/>
</dbReference>
<dbReference type="InterPro" id="IPR019850">
    <property type="entry name" value="GldD-like"/>
</dbReference>
<sequence>MRILVGCIIIVSLLTGCETSTFVPKPKGYNRIELSPSQYVPLPDSFPYQFEYPQATTIILDKSWISERYWIDLHYEQYNADIQITYKRVNNSRETLVELLQDSYKLTSEHGVKAYSIDESVLRLPSGMNATLMELSGEVPSQFQFHVTDSTKNFLRGALYFKTSTANDSLRPVIDHIKLDMVHILNTLKWDE</sequence>